<sequence>MIRKGFASMLISRNAAAAGFSALLLTTALAVPASAADSSSADPDEVSGTFVWPISSGFLHQAVIKGQGRVLTDGGATWNQESLEFSFPVTSATRTGKTWTFALDGSAQVQGYKNAGGYDGWAVDVKYSDLKLKVEGKNATLYGDYLLAGVANKTYKPVGAKGDDEPLVTFTLGSEITPPKRVTEHNRTTVSDTGMEKSLRHYPKGTLLKDSEVDLNVTFGATALSPGAIAGIAVGVLAVLGGLAYASTLTPVRALLAQWLPR</sequence>
<organism evidence="3 4">
    <name type="scientific">Corynebacterium coyleae</name>
    <dbReference type="NCBI Taxonomy" id="53374"/>
    <lineage>
        <taxon>Bacteria</taxon>
        <taxon>Bacillati</taxon>
        <taxon>Actinomycetota</taxon>
        <taxon>Actinomycetes</taxon>
        <taxon>Mycobacteriales</taxon>
        <taxon>Corynebacteriaceae</taxon>
        <taxon>Corynebacterium</taxon>
    </lineage>
</organism>
<name>A0AAP7CCX6_9CORY</name>
<evidence type="ECO:0000313" key="4">
    <source>
        <dbReference type="Proteomes" id="UP000591626"/>
    </source>
</evidence>
<proteinExistence type="predicted"/>
<comment type="caution">
    <text evidence="3">The sequence shown here is derived from an EMBL/GenBank/DDBJ whole genome shotgun (WGS) entry which is preliminary data.</text>
</comment>
<gene>
    <name evidence="3" type="ORF">HC138_10340</name>
</gene>
<dbReference type="AlphaFoldDB" id="A0AAP7CCX6"/>
<keyword evidence="1" id="KW-0732">Signal</keyword>
<dbReference type="EMBL" id="JAAUVV010000025">
    <property type="protein sequence ID" value="NJJ04742.1"/>
    <property type="molecule type" value="Genomic_DNA"/>
</dbReference>
<protein>
    <recommendedName>
        <fullName evidence="2">Htaa domain-containing protein</fullName>
    </recommendedName>
</protein>
<feature type="domain" description="Htaa" evidence="2">
    <location>
        <begin position="48"/>
        <end position="208"/>
    </location>
</feature>
<dbReference type="Proteomes" id="UP000591626">
    <property type="component" value="Unassembled WGS sequence"/>
</dbReference>
<dbReference type="RefSeq" id="WP_167617299.1">
    <property type="nucleotide sequence ID" value="NZ_JAAUVV010000025.1"/>
</dbReference>
<dbReference type="Pfam" id="PF04213">
    <property type="entry name" value="HtaA"/>
    <property type="match status" value="1"/>
</dbReference>
<dbReference type="InterPro" id="IPR007331">
    <property type="entry name" value="Htaa"/>
</dbReference>
<evidence type="ECO:0000256" key="1">
    <source>
        <dbReference type="SAM" id="SignalP"/>
    </source>
</evidence>
<evidence type="ECO:0000313" key="3">
    <source>
        <dbReference type="EMBL" id="NJJ04742.1"/>
    </source>
</evidence>
<feature type="signal peptide" evidence="1">
    <location>
        <begin position="1"/>
        <end position="35"/>
    </location>
</feature>
<accession>A0AAP7CCX6</accession>
<evidence type="ECO:0000259" key="2">
    <source>
        <dbReference type="Pfam" id="PF04213"/>
    </source>
</evidence>
<feature type="chain" id="PRO_5042902719" description="Htaa domain-containing protein" evidence="1">
    <location>
        <begin position="36"/>
        <end position="262"/>
    </location>
</feature>
<reference evidence="3 4" key="1">
    <citation type="submission" date="2020-03" db="EMBL/GenBank/DDBJ databases">
        <title>Draft genome sequences of bacterial isolates from the female urobiome.</title>
        <authorList>
            <person name="Miller-Ensminger T."/>
            <person name="Wolfe A.J."/>
            <person name="Putonti C."/>
        </authorList>
    </citation>
    <scope>NUCLEOTIDE SEQUENCE [LARGE SCALE GENOMIC DNA]</scope>
    <source>
        <strain evidence="3 4">UMB8490</strain>
    </source>
</reference>